<protein>
    <submittedName>
        <fullName evidence="8">Effector protein</fullName>
    </submittedName>
</protein>
<dbReference type="GO" id="GO:0016209">
    <property type="term" value="F:antioxidant activity"/>
    <property type="evidence" value="ECO:0007669"/>
    <property type="project" value="InterPro"/>
</dbReference>
<evidence type="ECO:0000313" key="9">
    <source>
        <dbReference type="Proteomes" id="UP000076947"/>
    </source>
</evidence>
<dbReference type="EMBL" id="LSTQ01000023">
    <property type="protein sequence ID" value="OAH26580.1"/>
    <property type="molecule type" value="Genomic_DNA"/>
</dbReference>
<evidence type="ECO:0000256" key="3">
    <source>
        <dbReference type="ARBA" id="ARBA00022968"/>
    </source>
</evidence>
<accession>A0A177ICM4</accession>
<dbReference type="Proteomes" id="UP000076947">
    <property type="component" value="Unassembled WGS sequence"/>
</dbReference>
<evidence type="ECO:0000259" key="7">
    <source>
        <dbReference type="PROSITE" id="PS51352"/>
    </source>
</evidence>
<dbReference type="STRING" id="1705.CA21670_01355"/>
<keyword evidence="6" id="KW-0732">Signal</keyword>
<feature type="chain" id="PRO_5038959253" evidence="6">
    <location>
        <begin position="22"/>
        <end position="205"/>
    </location>
</feature>
<sequence length="205" mass="22376">MFASKRLASAVLIAAASVVLASCAQDSENAQNAVATGATFEFITPGGQQEIFYDEVDRKPLQSFSGESLMDESETISLDDYEGQIVVLNSWGQWCAPCRAEVDDLQRIQEDLEERDLGTVLGINVRDYNPQIARDFKEDNGVTFPSIYDPPFRTAAALGGVPTSVVPTTIVLDSQHRPAAVFLRGITDKEITEVVDSLEQEQASK</sequence>
<keyword evidence="5" id="KW-0676">Redox-active center</keyword>
<name>A0A177ICM4_9CORY</name>
<dbReference type="OrthoDB" id="9796554at2"/>
<proteinExistence type="predicted"/>
<keyword evidence="4" id="KW-1015">Disulfide bond</keyword>
<dbReference type="AlphaFoldDB" id="A0A177ICM4"/>
<dbReference type="PROSITE" id="PS51257">
    <property type="entry name" value="PROKAR_LIPOPROTEIN"/>
    <property type="match status" value="1"/>
</dbReference>
<dbReference type="InterPro" id="IPR036249">
    <property type="entry name" value="Thioredoxin-like_sf"/>
</dbReference>
<feature type="domain" description="Thioredoxin" evidence="7">
    <location>
        <begin position="55"/>
        <end position="200"/>
    </location>
</feature>
<keyword evidence="3" id="KW-0812">Transmembrane</keyword>
<dbReference type="InterPro" id="IPR000866">
    <property type="entry name" value="AhpC/TSA"/>
</dbReference>
<dbReference type="GO" id="GO:0030313">
    <property type="term" value="C:cell envelope"/>
    <property type="evidence" value="ECO:0007669"/>
    <property type="project" value="UniProtKB-SubCell"/>
</dbReference>
<dbReference type="GO" id="GO:0017004">
    <property type="term" value="P:cytochrome complex assembly"/>
    <property type="evidence" value="ECO:0007669"/>
    <property type="project" value="UniProtKB-KW"/>
</dbReference>
<dbReference type="CDD" id="cd02966">
    <property type="entry name" value="TlpA_like_family"/>
    <property type="match status" value="1"/>
</dbReference>
<organism evidence="8 9">
    <name type="scientific">Corynebacterium stationis</name>
    <dbReference type="NCBI Taxonomy" id="1705"/>
    <lineage>
        <taxon>Bacteria</taxon>
        <taxon>Bacillati</taxon>
        <taxon>Actinomycetota</taxon>
        <taxon>Actinomycetes</taxon>
        <taxon>Mycobacteriales</taxon>
        <taxon>Corynebacteriaceae</taxon>
        <taxon>Corynebacterium</taxon>
    </lineage>
</organism>
<dbReference type="PANTHER" id="PTHR42852:SF6">
    <property type="entry name" value="THIOL:DISULFIDE INTERCHANGE PROTEIN DSBE"/>
    <property type="match status" value="1"/>
</dbReference>
<evidence type="ECO:0000256" key="6">
    <source>
        <dbReference type="SAM" id="SignalP"/>
    </source>
</evidence>
<evidence type="ECO:0000256" key="2">
    <source>
        <dbReference type="ARBA" id="ARBA00022748"/>
    </source>
</evidence>
<dbReference type="RefSeq" id="WP_066840061.1">
    <property type="nucleotide sequence ID" value="NZ_DAMCGO010000008.1"/>
</dbReference>
<reference evidence="9" key="1">
    <citation type="submission" date="2016-02" db="EMBL/GenBank/DDBJ databases">
        <authorList>
            <person name="Kaur G."/>
            <person name="Nair G.R."/>
            <person name="Mayilraj S."/>
        </authorList>
    </citation>
    <scope>NUCLEOTIDE SEQUENCE [LARGE SCALE GENOMIC DNA]</scope>
    <source>
        <strain evidence="9">GA-15</strain>
    </source>
</reference>
<dbReference type="InterPro" id="IPR050553">
    <property type="entry name" value="Thioredoxin_ResA/DsbE_sf"/>
</dbReference>
<dbReference type="Pfam" id="PF00578">
    <property type="entry name" value="AhpC-TSA"/>
    <property type="match status" value="1"/>
</dbReference>
<evidence type="ECO:0000256" key="1">
    <source>
        <dbReference type="ARBA" id="ARBA00004196"/>
    </source>
</evidence>
<feature type="signal peptide" evidence="6">
    <location>
        <begin position="1"/>
        <end position="21"/>
    </location>
</feature>
<keyword evidence="2" id="KW-0201">Cytochrome c-type biogenesis</keyword>
<dbReference type="InterPro" id="IPR013766">
    <property type="entry name" value="Thioredoxin_domain"/>
</dbReference>
<gene>
    <name evidence="8" type="ORF">AYJ05_03795</name>
</gene>
<comment type="subcellular location">
    <subcellularLocation>
        <location evidence="1">Cell envelope</location>
    </subcellularLocation>
</comment>
<dbReference type="PROSITE" id="PS51352">
    <property type="entry name" value="THIOREDOXIN_2"/>
    <property type="match status" value="1"/>
</dbReference>
<evidence type="ECO:0000256" key="5">
    <source>
        <dbReference type="ARBA" id="ARBA00023284"/>
    </source>
</evidence>
<keyword evidence="9" id="KW-1185">Reference proteome</keyword>
<evidence type="ECO:0000256" key="4">
    <source>
        <dbReference type="ARBA" id="ARBA00023157"/>
    </source>
</evidence>
<keyword evidence="3" id="KW-0735">Signal-anchor</keyword>
<dbReference type="PANTHER" id="PTHR42852">
    <property type="entry name" value="THIOL:DISULFIDE INTERCHANGE PROTEIN DSBE"/>
    <property type="match status" value="1"/>
</dbReference>
<dbReference type="GO" id="GO:0016491">
    <property type="term" value="F:oxidoreductase activity"/>
    <property type="evidence" value="ECO:0007669"/>
    <property type="project" value="InterPro"/>
</dbReference>
<comment type="caution">
    <text evidence="8">The sequence shown here is derived from an EMBL/GenBank/DDBJ whole genome shotgun (WGS) entry which is preliminary data.</text>
</comment>
<dbReference type="SUPFAM" id="SSF52833">
    <property type="entry name" value="Thioredoxin-like"/>
    <property type="match status" value="1"/>
</dbReference>
<dbReference type="Gene3D" id="3.40.30.10">
    <property type="entry name" value="Glutaredoxin"/>
    <property type="match status" value="1"/>
</dbReference>
<evidence type="ECO:0000313" key="8">
    <source>
        <dbReference type="EMBL" id="OAH26580.1"/>
    </source>
</evidence>